<keyword evidence="12 13" id="KW-0511">Multifunctional enzyme</keyword>
<evidence type="ECO:0000256" key="2">
    <source>
        <dbReference type="ARBA" id="ARBA00022679"/>
    </source>
</evidence>
<comment type="subunit">
    <text evidence="13">Monomer. Can also form homodimers and oligomers.</text>
</comment>
<dbReference type="PIRSF" id="PIRSF000813">
    <property type="entry name" value="CCA_bact"/>
    <property type="match status" value="1"/>
</dbReference>
<dbReference type="InterPro" id="IPR006674">
    <property type="entry name" value="HD_domain"/>
</dbReference>
<keyword evidence="9 13" id="KW-0067">ATP-binding</keyword>
<dbReference type="KEGG" id="salh:HMF8227_02291"/>
<dbReference type="CDD" id="cd00077">
    <property type="entry name" value="HDc"/>
    <property type="match status" value="1"/>
</dbReference>
<dbReference type="InterPro" id="IPR050124">
    <property type="entry name" value="tRNA_CCA-adding_enzyme"/>
</dbReference>
<evidence type="ECO:0000256" key="9">
    <source>
        <dbReference type="ARBA" id="ARBA00022840"/>
    </source>
</evidence>
<proteinExistence type="inferred from homology"/>
<dbReference type="Pfam" id="PF12627">
    <property type="entry name" value="PolyA_pol_RNAbd"/>
    <property type="match status" value="1"/>
</dbReference>
<dbReference type="HAMAP" id="MF_01262">
    <property type="entry name" value="CCA_bact_type2"/>
    <property type="match status" value="1"/>
</dbReference>
<keyword evidence="16" id="KW-1185">Reference proteome</keyword>
<dbReference type="PROSITE" id="PS51831">
    <property type="entry name" value="HD"/>
    <property type="match status" value="1"/>
</dbReference>
<comment type="function">
    <text evidence="13">Catalyzes the addition and repair of the essential 3'-terminal CCA sequence in tRNAs without using a nucleic acid template. Adds these three nucleotides in the order of C, C, and A to the tRNA nucleotide-73, using CTP and ATP as substrates and producing inorganic pyrophosphate. tRNA 3'-terminal CCA addition is required both for tRNA processing and repair. Also involved in tRNA surveillance by mediating tandem CCA addition to generate a CCACCA at the 3' terminus of unstable tRNAs. While stable tRNAs receive only 3'-terminal CCA, unstable tRNAs are marked with CCACCA and rapidly degraded.</text>
</comment>
<feature type="binding site" evidence="13">
    <location>
        <position position="140"/>
    </location>
    <ligand>
        <name>ATP</name>
        <dbReference type="ChEBI" id="CHEBI:30616"/>
    </ligand>
</feature>
<dbReference type="GO" id="GO:0160016">
    <property type="term" value="F:CCACCA tRNA nucleotidyltransferase activity"/>
    <property type="evidence" value="ECO:0007669"/>
    <property type="project" value="RHEA"/>
</dbReference>
<feature type="binding site" evidence="13">
    <location>
        <position position="21"/>
    </location>
    <ligand>
        <name>Mg(2+)</name>
        <dbReference type="ChEBI" id="CHEBI:18420"/>
    </ligand>
</feature>
<evidence type="ECO:0000256" key="1">
    <source>
        <dbReference type="ARBA" id="ARBA00022596"/>
    </source>
</evidence>
<keyword evidence="7 13" id="KW-0692">RNA repair</keyword>
<dbReference type="Pfam" id="PF01743">
    <property type="entry name" value="PolyA_pol"/>
    <property type="match status" value="1"/>
</dbReference>
<reference evidence="15 16" key="1">
    <citation type="submission" date="2018-05" db="EMBL/GenBank/DDBJ databases">
        <title>Salinimonas sp. HMF8227 Genome sequencing and assembly.</title>
        <authorList>
            <person name="Kang H."/>
            <person name="Kang J."/>
            <person name="Cha I."/>
            <person name="Kim H."/>
            <person name="Joh K."/>
        </authorList>
    </citation>
    <scope>NUCLEOTIDE SEQUENCE [LARGE SCALE GENOMIC DNA]</scope>
    <source>
        <strain evidence="15 16">HMF8227</strain>
    </source>
</reference>
<dbReference type="GO" id="GO:0004112">
    <property type="term" value="F:cyclic-nucleotide phosphodiesterase activity"/>
    <property type="evidence" value="ECO:0007669"/>
    <property type="project" value="UniProtKB-UniRule"/>
</dbReference>
<dbReference type="PANTHER" id="PTHR47545">
    <property type="entry name" value="MULTIFUNCTIONAL CCA PROTEIN"/>
    <property type="match status" value="1"/>
</dbReference>
<feature type="binding site" evidence="13">
    <location>
        <position position="8"/>
    </location>
    <ligand>
        <name>ATP</name>
        <dbReference type="ChEBI" id="CHEBI:30616"/>
    </ligand>
</feature>
<keyword evidence="1 13" id="KW-0533">Nickel</keyword>
<evidence type="ECO:0000256" key="11">
    <source>
        <dbReference type="ARBA" id="ARBA00022884"/>
    </source>
</evidence>
<evidence type="ECO:0000256" key="7">
    <source>
        <dbReference type="ARBA" id="ARBA00022800"/>
    </source>
</evidence>
<feature type="binding site" evidence="13">
    <location>
        <position position="8"/>
    </location>
    <ligand>
        <name>CTP</name>
        <dbReference type="ChEBI" id="CHEBI:37563"/>
    </ligand>
</feature>
<dbReference type="PANTHER" id="PTHR47545:SF1">
    <property type="entry name" value="MULTIFUNCTIONAL CCA PROTEIN"/>
    <property type="match status" value="1"/>
</dbReference>
<keyword evidence="5 13" id="KW-0479">Metal-binding</keyword>
<feature type="binding site" evidence="13">
    <location>
        <position position="91"/>
    </location>
    <ligand>
        <name>CTP</name>
        <dbReference type="ChEBI" id="CHEBI:37563"/>
    </ligand>
</feature>
<evidence type="ECO:0000259" key="14">
    <source>
        <dbReference type="PROSITE" id="PS51831"/>
    </source>
</evidence>
<feature type="binding site" evidence="13">
    <location>
        <position position="11"/>
    </location>
    <ligand>
        <name>ATP</name>
        <dbReference type="ChEBI" id="CHEBI:30616"/>
    </ligand>
</feature>
<feature type="binding site" evidence="13">
    <location>
        <position position="137"/>
    </location>
    <ligand>
        <name>ATP</name>
        <dbReference type="ChEBI" id="CHEBI:30616"/>
    </ligand>
</feature>
<keyword evidence="3 13" id="KW-0819">tRNA processing</keyword>
<keyword evidence="10 13" id="KW-0460">Magnesium</keyword>
<dbReference type="EC" id="3.1.4.-" evidence="13"/>
<dbReference type="GO" id="GO:0000049">
    <property type="term" value="F:tRNA binding"/>
    <property type="evidence" value="ECO:0007669"/>
    <property type="project" value="UniProtKB-UniRule"/>
</dbReference>
<sequence>MQTYLVGGAVRDKLLRREVKERDWVVVGATPQAMIDKGYRQVGKDFPVFLHPKTGEEYALARTERKSGQGYTGFDCYAAPDVTLEQDLVRRDLTVNAMAEDEQGQLIDPFNGQADLEKRIFRHVSDAFVEDPLRVLRVARFAARYHGYGFSIASETQALMSDIAQSGELELLSAERVWKETERALTEPCPEVYFQVLRDCGALRSWFSELDALWGVPQPEQWHPEIDTGVHSLMVLEQAARLSEKTTVRFAALIHDLGKGVTPKDKLPSHHGHEQAGLKLIKRLCQRLRVPNEFQQLSLLAGEFHTHIHRAFELKPATVVKVFNRCDVWRKPQRFAEVLVACEADARGRTGFQDRDYPQAEYIEAAFQAAQAVDPQKIVAQGFEGKAIGEQLSQQRQQAVADIKRQWQQNL</sequence>
<name>A0A2S2E516_9ALTE</name>
<feature type="binding site" evidence="13">
    <location>
        <position position="11"/>
    </location>
    <ligand>
        <name>CTP</name>
        <dbReference type="ChEBI" id="CHEBI:37563"/>
    </ligand>
</feature>
<evidence type="ECO:0000256" key="10">
    <source>
        <dbReference type="ARBA" id="ARBA00022842"/>
    </source>
</evidence>
<dbReference type="InterPro" id="IPR002646">
    <property type="entry name" value="PolA_pol_head_dom"/>
</dbReference>
<dbReference type="GO" id="GO:0004810">
    <property type="term" value="F:CCA tRNA nucleotidyltransferase activity"/>
    <property type="evidence" value="ECO:0007669"/>
    <property type="project" value="UniProtKB-UniRule"/>
</dbReference>
<dbReference type="SUPFAM" id="SSF81301">
    <property type="entry name" value="Nucleotidyltransferase"/>
    <property type="match status" value="1"/>
</dbReference>
<dbReference type="Gene3D" id="1.10.3090.10">
    <property type="entry name" value="cca-adding enzyme, domain 2"/>
    <property type="match status" value="1"/>
</dbReference>
<feature type="domain" description="HD" evidence="14">
    <location>
        <begin position="228"/>
        <end position="329"/>
    </location>
</feature>
<dbReference type="GO" id="GO:0016791">
    <property type="term" value="F:phosphatase activity"/>
    <property type="evidence" value="ECO:0007669"/>
    <property type="project" value="UniProtKB-UniRule"/>
</dbReference>
<feature type="binding site" evidence="13">
    <location>
        <position position="140"/>
    </location>
    <ligand>
        <name>CTP</name>
        <dbReference type="ChEBI" id="CHEBI:37563"/>
    </ligand>
</feature>
<feature type="binding site" evidence="13">
    <location>
        <position position="23"/>
    </location>
    <ligand>
        <name>Mg(2+)</name>
        <dbReference type="ChEBI" id="CHEBI:18420"/>
    </ligand>
</feature>
<evidence type="ECO:0000256" key="6">
    <source>
        <dbReference type="ARBA" id="ARBA00022741"/>
    </source>
</evidence>
<dbReference type="NCBIfam" id="NF008137">
    <property type="entry name" value="PRK10885.1"/>
    <property type="match status" value="1"/>
</dbReference>
<dbReference type="EC" id="3.1.3.-" evidence="13"/>
<keyword evidence="8 13" id="KW-0378">Hydrolase</keyword>
<evidence type="ECO:0000313" key="15">
    <source>
        <dbReference type="EMBL" id="AWL12744.1"/>
    </source>
</evidence>
<dbReference type="GO" id="GO:0000287">
    <property type="term" value="F:magnesium ion binding"/>
    <property type="evidence" value="ECO:0007669"/>
    <property type="project" value="UniProtKB-UniRule"/>
</dbReference>
<dbReference type="AlphaFoldDB" id="A0A2S2E516"/>
<evidence type="ECO:0000313" key="16">
    <source>
        <dbReference type="Proteomes" id="UP000245728"/>
    </source>
</evidence>
<dbReference type="SUPFAM" id="SSF81891">
    <property type="entry name" value="Poly A polymerase C-terminal region-like"/>
    <property type="match status" value="1"/>
</dbReference>
<dbReference type="CDD" id="cd05398">
    <property type="entry name" value="NT_ClassII-CCAase"/>
    <property type="match status" value="1"/>
</dbReference>
<evidence type="ECO:0000256" key="13">
    <source>
        <dbReference type="HAMAP-Rule" id="MF_01261"/>
    </source>
</evidence>
<evidence type="ECO:0000256" key="8">
    <source>
        <dbReference type="ARBA" id="ARBA00022801"/>
    </source>
</evidence>
<comment type="similarity">
    <text evidence="13">Belongs to the tRNA nucleotidyltransferase/poly(A) polymerase family. Bacterial CCA-adding enzyme type 1 subfamily.</text>
</comment>
<dbReference type="InterPro" id="IPR012006">
    <property type="entry name" value="CCA_bact"/>
</dbReference>
<comment type="catalytic activity">
    <reaction evidence="13">
        <text>a tRNA precursor + 2 CTP + ATP = a tRNA with a 3' CCA end + 3 diphosphate</text>
        <dbReference type="Rhea" id="RHEA:14433"/>
        <dbReference type="Rhea" id="RHEA-COMP:10465"/>
        <dbReference type="Rhea" id="RHEA-COMP:10468"/>
        <dbReference type="ChEBI" id="CHEBI:30616"/>
        <dbReference type="ChEBI" id="CHEBI:33019"/>
        <dbReference type="ChEBI" id="CHEBI:37563"/>
        <dbReference type="ChEBI" id="CHEBI:74896"/>
        <dbReference type="ChEBI" id="CHEBI:83071"/>
        <dbReference type="EC" id="2.7.7.72"/>
    </reaction>
</comment>
<dbReference type="GO" id="GO:0001680">
    <property type="term" value="P:tRNA 3'-terminal CCA addition"/>
    <property type="evidence" value="ECO:0007669"/>
    <property type="project" value="UniProtKB-UniRule"/>
</dbReference>
<evidence type="ECO:0000256" key="4">
    <source>
        <dbReference type="ARBA" id="ARBA00022695"/>
    </source>
</evidence>
<dbReference type="InterPro" id="IPR032828">
    <property type="entry name" value="PolyA_RNA-bd"/>
</dbReference>
<evidence type="ECO:0000256" key="5">
    <source>
        <dbReference type="ARBA" id="ARBA00022723"/>
    </source>
</evidence>
<dbReference type="OrthoDB" id="9805698at2"/>
<keyword evidence="11 13" id="KW-0694">RNA-binding</keyword>
<organism evidence="15 16">
    <name type="scientific">Saliniradius amylolyticus</name>
    <dbReference type="NCBI Taxonomy" id="2183582"/>
    <lineage>
        <taxon>Bacteria</taxon>
        <taxon>Pseudomonadati</taxon>
        <taxon>Pseudomonadota</taxon>
        <taxon>Gammaproteobacteria</taxon>
        <taxon>Alteromonadales</taxon>
        <taxon>Alteromonadaceae</taxon>
        <taxon>Saliniradius</taxon>
    </lineage>
</organism>
<protein>
    <recommendedName>
        <fullName evidence="13">Multifunctional CCA protein</fullName>
    </recommendedName>
    <domain>
        <recommendedName>
            <fullName evidence="13">CCA-adding enzyme</fullName>
            <ecNumber evidence="13">2.7.7.72</ecNumber>
        </recommendedName>
        <alternativeName>
            <fullName evidence="13">CCA tRNA nucleotidyltransferase</fullName>
        </alternativeName>
        <alternativeName>
            <fullName evidence="13">tRNA CCA-pyrophosphorylase</fullName>
        </alternativeName>
        <alternativeName>
            <fullName evidence="13">tRNA adenylyl-/cytidylyl-transferase</fullName>
        </alternativeName>
        <alternativeName>
            <fullName evidence="13">tRNA nucleotidyltransferase</fullName>
        </alternativeName>
        <alternativeName>
            <fullName evidence="13">tRNA-NT</fullName>
        </alternativeName>
    </domain>
    <domain>
        <recommendedName>
            <fullName evidence="13">2'-nucleotidase</fullName>
            <ecNumber evidence="13">3.1.3.-</ecNumber>
        </recommendedName>
    </domain>
    <domain>
        <recommendedName>
            <fullName evidence="13">2',3'-cyclic phosphodiesterase</fullName>
            <ecNumber evidence="13">3.1.4.-</ecNumber>
        </recommendedName>
    </domain>
    <domain>
        <recommendedName>
            <fullName evidence="13">Phosphatase</fullName>
        </recommendedName>
    </domain>
</protein>
<dbReference type="RefSeq" id="WP_109340292.1">
    <property type="nucleotide sequence ID" value="NZ_CP029347.1"/>
</dbReference>
<keyword evidence="2 13" id="KW-0808">Transferase</keyword>
<comment type="cofactor">
    <cofactor evidence="13">
        <name>Ni(2+)</name>
        <dbReference type="ChEBI" id="CHEBI:49786"/>
    </cofactor>
    <text evidence="13">Nickel for phosphatase activity.</text>
</comment>
<dbReference type="FunFam" id="3.30.460.10:FF:000016">
    <property type="entry name" value="Multifunctional CCA protein"/>
    <property type="match status" value="1"/>
</dbReference>
<dbReference type="InterPro" id="IPR003607">
    <property type="entry name" value="HD/PDEase_dom"/>
</dbReference>
<dbReference type="FunFam" id="1.10.3090.10:FF:000001">
    <property type="entry name" value="Multifunctional CCA protein"/>
    <property type="match status" value="1"/>
</dbReference>
<dbReference type="InterPro" id="IPR043519">
    <property type="entry name" value="NT_sf"/>
</dbReference>
<comment type="domain">
    <text evidence="13">Comprises two domains: an N-terminal domain containing the nucleotidyltransferase activity and a C-terminal HD domain associated with both phosphodiesterase and phosphatase activities.</text>
</comment>
<evidence type="ECO:0000256" key="12">
    <source>
        <dbReference type="ARBA" id="ARBA00023268"/>
    </source>
</evidence>
<comment type="catalytic activity">
    <reaction evidence="13">
        <text>a tRNA with a 3' CCA end + 2 CTP + ATP = a tRNA with a 3' CCACCA end + 3 diphosphate</text>
        <dbReference type="Rhea" id="RHEA:76235"/>
        <dbReference type="Rhea" id="RHEA-COMP:10468"/>
        <dbReference type="Rhea" id="RHEA-COMP:18655"/>
        <dbReference type="ChEBI" id="CHEBI:30616"/>
        <dbReference type="ChEBI" id="CHEBI:33019"/>
        <dbReference type="ChEBI" id="CHEBI:37563"/>
        <dbReference type="ChEBI" id="CHEBI:83071"/>
        <dbReference type="ChEBI" id="CHEBI:195187"/>
    </reaction>
</comment>
<dbReference type="HAMAP" id="MF_01261">
    <property type="entry name" value="CCA_bact_type1"/>
    <property type="match status" value="1"/>
</dbReference>
<feature type="binding site" evidence="13">
    <location>
        <position position="137"/>
    </location>
    <ligand>
        <name>CTP</name>
        <dbReference type="ChEBI" id="CHEBI:37563"/>
    </ligand>
</feature>
<keyword evidence="4 13" id="KW-0548">Nucleotidyltransferase</keyword>
<evidence type="ECO:0000256" key="3">
    <source>
        <dbReference type="ARBA" id="ARBA00022694"/>
    </source>
</evidence>
<gene>
    <name evidence="13" type="primary">cca</name>
    <name evidence="15" type="ORF">HMF8227_02291</name>
</gene>
<dbReference type="SMART" id="SM00471">
    <property type="entry name" value="HDc"/>
    <property type="match status" value="1"/>
</dbReference>
<dbReference type="EMBL" id="CP029347">
    <property type="protein sequence ID" value="AWL12744.1"/>
    <property type="molecule type" value="Genomic_DNA"/>
</dbReference>
<dbReference type="GO" id="GO:0042245">
    <property type="term" value="P:RNA repair"/>
    <property type="evidence" value="ECO:0007669"/>
    <property type="project" value="UniProtKB-KW"/>
</dbReference>
<dbReference type="EC" id="2.7.7.72" evidence="13"/>
<dbReference type="Proteomes" id="UP000245728">
    <property type="component" value="Chromosome"/>
</dbReference>
<dbReference type="Gene3D" id="3.30.460.10">
    <property type="entry name" value="Beta Polymerase, domain 2"/>
    <property type="match status" value="1"/>
</dbReference>
<dbReference type="Pfam" id="PF01966">
    <property type="entry name" value="HD"/>
    <property type="match status" value="1"/>
</dbReference>
<accession>A0A2S2E516</accession>
<comment type="miscellaneous">
    <text evidence="13">A single active site specifically recognizes both ATP and CTP and is responsible for their addition.</text>
</comment>
<feature type="binding site" evidence="13">
    <location>
        <position position="91"/>
    </location>
    <ligand>
        <name>ATP</name>
        <dbReference type="ChEBI" id="CHEBI:30616"/>
    </ligand>
</feature>
<comment type="cofactor">
    <cofactor evidence="13">
        <name>Mg(2+)</name>
        <dbReference type="ChEBI" id="CHEBI:18420"/>
    </cofactor>
    <text evidence="13">Magnesium is required for nucleotidyltransferase activity.</text>
</comment>
<keyword evidence="6 13" id="KW-0547">Nucleotide-binding</keyword>
<dbReference type="GO" id="GO:0005524">
    <property type="term" value="F:ATP binding"/>
    <property type="evidence" value="ECO:0007669"/>
    <property type="project" value="UniProtKB-UniRule"/>
</dbReference>